<evidence type="ECO:0000256" key="1">
    <source>
        <dbReference type="ARBA" id="ARBA00000274"/>
    </source>
</evidence>
<keyword evidence="3" id="KW-0203">Cytokinin biosynthesis</keyword>
<sequence>MKRLSSVCVFCGSRPGAQPIYAEAADAFGAELARQGIRLVYGGGNVGLMGRVADAALNAGGEVVGVIPQFLIDREVGHPRLTELHVVETMHQRKAMMATLSDAFAVLPGGIGTFEELFEVWTWQHLKLHVKPCGLLNVGGFYDLLAGFLRHTTAEGFLDAAQRDTLAIESTPAALLRTLAEGPHPEKPNGLAKI</sequence>
<reference evidence="4" key="1">
    <citation type="submission" date="2016-04" db="EMBL/GenBank/DDBJ databases">
        <authorList>
            <person name="Evans L.H."/>
            <person name="Alamgir A."/>
            <person name="Owens N."/>
            <person name="Weber N.D."/>
            <person name="Virtaneva K."/>
            <person name="Barbian K."/>
            <person name="Babar A."/>
            <person name="Rosenke K."/>
        </authorList>
    </citation>
    <scope>NUCLEOTIDE SEQUENCE</scope>
    <source>
        <strain evidence="4">86</strain>
    </source>
</reference>
<dbReference type="SUPFAM" id="SSF102405">
    <property type="entry name" value="MCP/YpsA-like"/>
    <property type="match status" value="1"/>
</dbReference>
<proteinExistence type="inferred from homology"/>
<evidence type="ECO:0000256" key="2">
    <source>
        <dbReference type="ARBA" id="ARBA00006763"/>
    </source>
</evidence>
<dbReference type="AlphaFoldDB" id="A0A212KMK7"/>
<evidence type="ECO:0000313" key="4">
    <source>
        <dbReference type="EMBL" id="SBW12956.1"/>
    </source>
</evidence>
<dbReference type="PANTHER" id="PTHR31223:SF70">
    <property type="entry name" value="LOG FAMILY PROTEIN YJL055W"/>
    <property type="match status" value="1"/>
</dbReference>
<dbReference type="InterPro" id="IPR031100">
    <property type="entry name" value="LOG_fam"/>
</dbReference>
<dbReference type="PANTHER" id="PTHR31223">
    <property type="entry name" value="LOG FAMILY PROTEIN YJL055W"/>
    <property type="match status" value="1"/>
</dbReference>
<dbReference type="GO" id="GO:0008714">
    <property type="term" value="F:AMP nucleosidase activity"/>
    <property type="evidence" value="ECO:0007669"/>
    <property type="project" value="UniProtKB-EC"/>
</dbReference>
<evidence type="ECO:0000256" key="3">
    <source>
        <dbReference type="RuleBase" id="RU363015"/>
    </source>
</evidence>
<dbReference type="NCBIfam" id="TIGR00730">
    <property type="entry name" value="Rossman fold protein, TIGR00730 family"/>
    <property type="match status" value="1"/>
</dbReference>
<accession>A0A212KMK7</accession>
<gene>
    <name evidence="4" type="ORF">KL86APRO_30447</name>
</gene>
<keyword evidence="3" id="KW-0378">Hydrolase</keyword>
<dbReference type="EC" id="3.2.2.n1" evidence="3"/>
<dbReference type="GO" id="GO:0009691">
    <property type="term" value="P:cytokinin biosynthetic process"/>
    <property type="evidence" value="ECO:0007669"/>
    <property type="project" value="UniProtKB-UniRule"/>
</dbReference>
<comment type="catalytic activity">
    <reaction evidence="1">
        <text>AMP + H2O = D-ribose 5-phosphate + adenine</text>
        <dbReference type="Rhea" id="RHEA:20129"/>
        <dbReference type="ChEBI" id="CHEBI:15377"/>
        <dbReference type="ChEBI" id="CHEBI:16708"/>
        <dbReference type="ChEBI" id="CHEBI:78346"/>
        <dbReference type="ChEBI" id="CHEBI:456215"/>
        <dbReference type="EC" id="3.2.2.4"/>
    </reaction>
</comment>
<dbReference type="Gene3D" id="3.40.50.450">
    <property type="match status" value="1"/>
</dbReference>
<dbReference type="EMBL" id="FLUO01000003">
    <property type="protein sequence ID" value="SBW12956.1"/>
    <property type="molecule type" value="Genomic_DNA"/>
</dbReference>
<dbReference type="GO" id="GO:0005829">
    <property type="term" value="C:cytosol"/>
    <property type="evidence" value="ECO:0007669"/>
    <property type="project" value="TreeGrafter"/>
</dbReference>
<name>A0A212KMK7_9PROT</name>
<comment type="similarity">
    <text evidence="2 3">Belongs to the LOG family.</text>
</comment>
<dbReference type="InterPro" id="IPR005269">
    <property type="entry name" value="LOG"/>
</dbReference>
<protein>
    <recommendedName>
        <fullName evidence="3">Cytokinin riboside 5'-monophosphate phosphoribohydrolase</fullName>
        <ecNumber evidence="3">3.2.2.n1</ecNumber>
    </recommendedName>
</protein>
<organism evidence="4">
    <name type="scientific">uncultured Alphaproteobacteria bacterium</name>
    <dbReference type="NCBI Taxonomy" id="91750"/>
    <lineage>
        <taxon>Bacteria</taxon>
        <taxon>Pseudomonadati</taxon>
        <taxon>Pseudomonadota</taxon>
        <taxon>Alphaproteobacteria</taxon>
        <taxon>environmental samples</taxon>
    </lineage>
</organism>
<dbReference type="Pfam" id="PF03641">
    <property type="entry name" value="Lysine_decarbox"/>
    <property type="match status" value="1"/>
</dbReference>